<dbReference type="HOGENOM" id="CLU_1807307_0_0_1"/>
<keyword evidence="1" id="KW-0812">Transmembrane</keyword>
<reference evidence="3" key="3">
    <citation type="submission" date="2018-08" db="EMBL/GenBank/DDBJ databases">
        <title>Leveraging single-cell genomics to expand the Fungal Tree of Life.</title>
        <authorList>
            <consortium name="DOE Joint Genome Institute"/>
            <person name="Ahrendt S.R."/>
            <person name="Quandt C.A."/>
            <person name="Ciobanu D."/>
            <person name="Clum A."/>
            <person name="Salamov A."/>
            <person name="Andreopoulos B."/>
            <person name="Cheng J.-F."/>
            <person name="Woyke T."/>
            <person name="Pelin A."/>
            <person name="Henrissat B."/>
            <person name="Reynolds N."/>
            <person name="Benny G.L."/>
            <person name="Smith M.E."/>
            <person name="James T.Y."/>
            <person name="Grigoriev I.V."/>
        </authorList>
    </citation>
    <scope>NUCLEOTIDE SEQUENCE</scope>
    <source>
        <strain evidence="3">CSF55</strain>
    </source>
</reference>
<dbReference type="AlphaFoldDB" id="A0A075ASC4"/>
<dbReference type="SUPFAM" id="SSF48452">
    <property type="entry name" value="TPR-like"/>
    <property type="match status" value="1"/>
</dbReference>
<organism evidence="2 4">
    <name type="scientific">Rozella allomycis (strain CSF55)</name>
    <dbReference type="NCBI Taxonomy" id="988480"/>
    <lineage>
        <taxon>Eukaryota</taxon>
        <taxon>Fungi</taxon>
        <taxon>Fungi incertae sedis</taxon>
        <taxon>Cryptomycota</taxon>
        <taxon>Cryptomycota incertae sedis</taxon>
        <taxon>Rozella</taxon>
    </lineage>
</organism>
<reference evidence="5" key="2">
    <citation type="journal article" date="2018" name="Nat. Microbiol.">
        <title>Leveraging single-cell genomics to expand the fungal tree of life.</title>
        <authorList>
            <person name="Ahrendt S.R."/>
            <person name="Quandt C.A."/>
            <person name="Ciobanu D."/>
            <person name="Clum A."/>
            <person name="Salamov A."/>
            <person name="Andreopoulos B."/>
            <person name="Cheng J.F."/>
            <person name="Woyke T."/>
            <person name="Pelin A."/>
            <person name="Henrissat B."/>
            <person name="Reynolds N.K."/>
            <person name="Benny G.L."/>
            <person name="Smith M.E."/>
            <person name="James T.Y."/>
            <person name="Grigoriev I.V."/>
        </authorList>
    </citation>
    <scope>NUCLEOTIDE SEQUENCE [LARGE SCALE GENOMIC DNA]</scope>
    <source>
        <strain evidence="5">CSF55</strain>
    </source>
</reference>
<dbReference type="EMBL" id="ML005130">
    <property type="protein sequence ID" value="RKP19980.1"/>
    <property type="molecule type" value="Genomic_DNA"/>
</dbReference>
<accession>A0A075ASC4</accession>
<dbReference type="EMBL" id="KE561071">
    <property type="protein sequence ID" value="EPZ33176.1"/>
    <property type="molecule type" value="Genomic_DNA"/>
</dbReference>
<keyword evidence="1" id="KW-0472">Membrane</keyword>
<gene>
    <name evidence="2" type="ORF">O9G_001145</name>
    <name evidence="3" type="ORF">ROZALSC1DRAFT_28477</name>
</gene>
<sequence>MTDIDVDSNFPLSQITEAKQVFQSQQQNFTPYLEFAYCSTLIHSPLKQDQLDSYSRLKILLETYVPESDVYFQLAKVCIRLQEYKEAKKYCLLLQKTHPEQSNKLLSIVNDRVQKDGLMGMMLVAGVGAAVVSGLAFFKALKK</sequence>
<keyword evidence="4" id="KW-1185">Reference proteome</keyword>
<feature type="transmembrane region" description="Helical" evidence="1">
    <location>
        <begin position="117"/>
        <end position="138"/>
    </location>
</feature>
<evidence type="ECO:0000256" key="1">
    <source>
        <dbReference type="SAM" id="Phobius"/>
    </source>
</evidence>
<dbReference type="InterPro" id="IPR011990">
    <property type="entry name" value="TPR-like_helical_dom_sf"/>
</dbReference>
<dbReference type="Gene3D" id="1.25.40.10">
    <property type="entry name" value="Tetratricopeptide repeat domain"/>
    <property type="match status" value="1"/>
</dbReference>
<dbReference type="Proteomes" id="UP000030755">
    <property type="component" value="Unassembled WGS sequence"/>
</dbReference>
<evidence type="ECO:0000313" key="2">
    <source>
        <dbReference type="EMBL" id="EPZ33176.1"/>
    </source>
</evidence>
<evidence type="ECO:0008006" key="6">
    <source>
        <dbReference type="Google" id="ProtNLM"/>
    </source>
</evidence>
<protein>
    <recommendedName>
        <fullName evidence="6">Mitochondrial fission 1 protein</fullName>
    </recommendedName>
</protein>
<proteinExistence type="predicted"/>
<keyword evidence="1" id="KW-1133">Transmembrane helix</keyword>
<name>A0A075ASC4_ROZAC</name>
<dbReference type="STRING" id="988480.A0A075ASC4"/>
<evidence type="ECO:0000313" key="3">
    <source>
        <dbReference type="EMBL" id="RKP19980.1"/>
    </source>
</evidence>
<evidence type="ECO:0000313" key="5">
    <source>
        <dbReference type="Proteomes" id="UP000281549"/>
    </source>
</evidence>
<reference evidence="2 4" key="1">
    <citation type="journal article" date="2013" name="Curr. Biol.">
        <title>Shared signatures of parasitism and phylogenomics unite Cryptomycota and microsporidia.</title>
        <authorList>
            <person name="James T.Y."/>
            <person name="Pelin A."/>
            <person name="Bonen L."/>
            <person name="Ahrendt S."/>
            <person name="Sain D."/>
            <person name="Corradi N."/>
            <person name="Stajich J.E."/>
        </authorList>
    </citation>
    <scope>NUCLEOTIDE SEQUENCE [LARGE SCALE GENOMIC DNA]</scope>
    <source>
        <strain evidence="2 4">CSF55</strain>
        <strain evidence="2 4">CSF55</strain>
    </source>
</reference>
<dbReference type="Pfam" id="PF14853">
    <property type="entry name" value="Fis1_TPR_C"/>
    <property type="match status" value="1"/>
</dbReference>
<evidence type="ECO:0000313" key="4">
    <source>
        <dbReference type="Proteomes" id="UP000030755"/>
    </source>
</evidence>
<dbReference type="InterPro" id="IPR028061">
    <property type="entry name" value="Fis1_TPR_C"/>
</dbReference>
<dbReference type="Proteomes" id="UP000281549">
    <property type="component" value="Unassembled WGS sequence"/>
</dbReference>